<name>A1ZSP7_MICM2</name>
<protein>
    <submittedName>
        <fullName evidence="2">Uncharacterized protein</fullName>
    </submittedName>
</protein>
<dbReference type="EMBL" id="AAWS01000032">
    <property type="protein sequence ID" value="EAY26627.1"/>
    <property type="molecule type" value="Genomic_DNA"/>
</dbReference>
<comment type="caution">
    <text evidence="2">The sequence shown here is derived from an EMBL/GenBank/DDBJ whole genome shotgun (WGS) entry which is preliminary data.</text>
</comment>
<accession>A1ZSP7</accession>
<dbReference type="Proteomes" id="UP000004095">
    <property type="component" value="Unassembled WGS sequence"/>
</dbReference>
<dbReference type="AlphaFoldDB" id="A1ZSP7"/>
<sequence>MVASIALWSCKKEESTDPTTTLDQEVTNSSVETASEAQEEADKLESDINEIEKTFSSTINARTTGDTTVTFKRCASVSITKNTTASTRTVAIDYGTGCTDSITSGGTLVTITRKGKVTIVYTGKWNALNTVSTTAFAGYSSTITKNGQTLSRTISGTRKVTNLSSITFNSNGLTGTPKFRYENNLTIELPAIDNDRPAATVTYISDKTKTWSKGFGSFSPFDDEFTVTGTFSGTNRKGVAYSAEIQEAVTHKTECWKSSIFMPVSGKVKYTTARGDATVDYGDGTCDRKVTVVINGNTYEYDAGQ</sequence>
<proteinExistence type="predicted"/>
<evidence type="ECO:0000313" key="3">
    <source>
        <dbReference type="Proteomes" id="UP000004095"/>
    </source>
</evidence>
<gene>
    <name evidence="2" type="ORF">M23134_06156</name>
</gene>
<keyword evidence="3" id="KW-1185">Reference proteome</keyword>
<dbReference type="eggNOG" id="ENOG5032ZEY">
    <property type="taxonomic scope" value="Bacteria"/>
</dbReference>
<evidence type="ECO:0000256" key="1">
    <source>
        <dbReference type="SAM" id="MobiDB-lite"/>
    </source>
</evidence>
<evidence type="ECO:0000313" key="2">
    <source>
        <dbReference type="EMBL" id="EAY26627.1"/>
    </source>
</evidence>
<organism evidence="2 3">
    <name type="scientific">Microscilla marina ATCC 23134</name>
    <dbReference type="NCBI Taxonomy" id="313606"/>
    <lineage>
        <taxon>Bacteria</taxon>
        <taxon>Pseudomonadati</taxon>
        <taxon>Bacteroidota</taxon>
        <taxon>Cytophagia</taxon>
        <taxon>Cytophagales</taxon>
        <taxon>Microscillaceae</taxon>
        <taxon>Microscilla</taxon>
    </lineage>
</organism>
<reference evidence="2 3" key="1">
    <citation type="submission" date="2007-01" db="EMBL/GenBank/DDBJ databases">
        <authorList>
            <person name="Haygood M."/>
            <person name="Podell S."/>
            <person name="Anderson C."/>
            <person name="Hopkinson B."/>
            <person name="Roe K."/>
            <person name="Barbeau K."/>
            <person name="Gaasterland T."/>
            <person name="Ferriera S."/>
            <person name="Johnson J."/>
            <person name="Kravitz S."/>
            <person name="Beeson K."/>
            <person name="Sutton G."/>
            <person name="Rogers Y.-H."/>
            <person name="Friedman R."/>
            <person name="Frazier M."/>
            <person name="Venter J.C."/>
        </authorList>
    </citation>
    <scope>NUCLEOTIDE SEQUENCE [LARGE SCALE GENOMIC DNA]</scope>
    <source>
        <strain evidence="2 3">ATCC 23134</strain>
    </source>
</reference>
<feature type="compositionally biased region" description="Polar residues" evidence="1">
    <location>
        <begin position="17"/>
        <end position="36"/>
    </location>
</feature>
<feature type="region of interest" description="Disordered" evidence="1">
    <location>
        <begin position="13"/>
        <end position="43"/>
    </location>
</feature>